<dbReference type="AlphaFoldDB" id="A0A9C9TFP2"/>
<dbReference type="EMBL" id="DRGN01000058">
    <property type="protein sequence ID" value="HET99534.1"/>
    <property type="molecule type" value="Genomic_DNA"/>
</dbReference>
<reference evidence="1" key="1">
    <citation type="journal article" date="2020" name="mSystems">
        <title>Genome- and Community-Level Interaction Insights into Carbon Utilization and Element Cycling Functions of Hydrothermarchaeota in Hydrothermal Sediment.</title>
        <authorList>
            <person name="Zhou Z."/>
            <person name="Liu Y."/>
            <person name="Xu W."/>
            <person name="Pan J."/>
            <person name="Luo Z.H."/>
            <person name="Li M."/>
        </authorList>
    </citation>
    <scope>NUCLEOTIDE SEQUENCE</scope>
    <source>
        <strain evidence="1">HyVt-347</strain>
    </source>
</reference>
<feature type="non-terminal residue" evidence="1">
    <location>
        <position position="49"/>
    </location>
</feature>
<organism evidence="1 2">
    <name type="scientific">Aurantimonas coralicida</name>
    <dbReference type="NCBI Taxonomy" id="182270"/>
    <lineage>
        <taxon>Bacteria</taxon>
        <taxon>Pseudomonadati</taxon>
        <taxon>Pseudomonadota</taxon>
        <taxon>Alphaproteobacteria</taxon>
        <taxon>Hyphomicrobiales</taxon>
        <taxon>Aurantimonadaceae</taxon>
        <taxon>Aurantimonas</taxon>
    </lineage>
</organism>
<gene>
    <name evidence="1" type="ORF">ENH89_04025</name>
</gene>
<dbReference type="Proteomes" id="UP000885680">
    <property type="component" value="Unassembled WGS sequence"/>
</dbReference>
<dbReference type="Pfam" id="PF08837">
    <property type="entry name" value="DUF1810"/>
    <property type="match status" value="1"/>
</dbReference>
<name>A0A9C9TFP2_9HYPH</name>
<comment type="caution">
    <text evidence="1">The sequence shown here is derived from an EMBL/GenBank/DDBJ whole genome shotgun (WGS) entry which is preliminary data.</text>
</comment>
<dbReference type="InterPro" id="IPR014937">
    <property type="entry name" value="DUF1810"/>
</dbReference>
<dbReference type="InterPro" id="IPR036287">
    <property type="entry name" value="Rv1873-like_sf"/>
</dbReference>
<sequence>MEATDPFDLARFVKAQAPVFDTVVDELSAGQKRGHWMWFIFPQLRGLGR</sequence>
<dbReference type="SUPFAM" id="SSF140736">
    <property type="entry name" value="Rv1873-like"/>
    <property type="match status" value="1"/>
</dbReference>
<evidence type="ECO:0000313" key="1">
    <source>
        <dbReference type="EMBL" id="HET99534.1"/>
    </source>
</evidence>
<dbReference type="Gene3D" id="1.25.40.380">
    <property type="entry name" value="Protein of unknown function DUF1810"/>
    <property type="match status" value="1"/>
</dbReference>
<accession>A0A9C9TFP2</accession>
<proteinExistence type="predicted"/>
<evidence type="ECO:0000313" key="2">
    <source>
        <dbReference type="Proteomes" id="UP000885680"/>
    </source>
</evidence>
<protein>
    <submittedName>
        <fullName evidence="1">DUF1810 family protein</fullName>
    </submittedName>
</protein>